<protein>
    <submittedName>
        <fullName evidence="1">Uncharacterized protein</fullName>
    </submittedName>
</protein>
<proteinExistence type="predicted"/>
<sequence length="156" mass="16146">MAVADWKTECVAFTDGGVRRRRARCWRSALAAGKGTEASPAIAGGNGGRTPRPPAPCVLCGRCGLGRLAQVQVSGRGETPQALRGGKACCRRGAQAPGNSLIPADALKAKALKGGGASRLRGAARCLNAGTFRGQMLLEKWMRRTSKVLVFPGGST</sequence>
<evidence type="ECO:0000313" key="1">
    <source>
        <dbReference type="EMBL" id="KAJ8335817.1"/>
    </source>
</evidence>
<evidence type="ECO:0000313" key="2">
    <source>
        <dbReference type="Proteomes" id="UP001152622"/>
    </source>
</evidence>
<organism evidence="1 2">
    <name type="scientific">Synaphobranchus kaupii</name>
    <name type="common">Kaup's arrowtooth eel</name>
    <dbReference type="NCBI Taxonomy" id="118154"/>
    <lineage>
        <taxon>Eukaryota</taxon>
        <taxon>Metazoa</taxon>
        <taxon>Chordata</taxon>
        <taxon>Craniata</taxon>
        <taxon>Vertebrata</taxon>
        <taxon>Euteleostomi</taxon>
        <taxon>Actinopterygii</taxon>
        <taxon>Neopterygii</taxon>
        <taxon>Teleostei</taxon>
        <taxon>Anguilliformes</taxon>
        <taxon>Synaphobranchidae</taxon>
        <taxon>Synaphobranchus</taxon>
    </lineage>
</organism>
<name>A0A9Q1EBP4_SYNKA</name>
<accession>A0A9Q1EBP4</accession>
<comment type="caution">
    <text evidence="1">The sequence shown here is derived from an EMBL/GenBank/DDBJ whole genome shotgun (WGS) entry which is preliminary data.</text>
</comment>
<dbReference type="AlphaFoldDB" id="A0A9Q1EBP4"/>
<gene>
    <name evidence="1" type="ORF">SKAU_G00391590</name>
</gene>
<dbReference type="Proteomes" id="UP001152622">
    <property type="component" value="Chromosome 20"/>
</dbReference>
<reference evidence="1" key="1">
    <citation type="journal article" date="2023" name="Science">
        <title>Genome structures resolve the early diversification of teleost fishes.</title>
        <authorList>
            <person name="Parey E."/>
            <person name="Louis A."/>
            <person name="Montfort J."/>
            <person name="Bouchez O."/>
            <person name="Roques C."/>
            <person name="Iampietro C."/>
            <person name="Lluch J."/>
            <person name="Castinel A."/>
            <person name="Donnadieu C."/>
            <person name="Desvignes T."/>
            <person name="Floi Bucao C."/>
            <person name="Jouanno E."/>
            <person name="Wen M."/>
            <person name="Mejri S."/>
            <person name="Dirks R."/>
            <person name="Jansen H."/>
            <person name="Henkel C."/>
            <person name="Chen W.J."/>
            <person name="Zahm M."/>
            <person name="Cabau C."/>
            <person name="Klopp C."/>
            <person name="Thompson A.W."/>
            <person name="Robinson-Rechavi M."/>
            <person name="Braasch I."/>
            <person name="Lecointre G."/>
            <person name="Bobe J."/>
            <person name="Postlethwait J.H."/>
            <person name="Berthelot C."/>
            <person name="Roest Crollius H."/>
            <person name="Guiguen Y."/>
        </authorList>
    </citation>
    <scope>NUCLEOTIDE SEQUENCE</scope>
    <source>
        <strain evidence="1">WJC10195</strain>
    </source>
</reference>
<dbReference type="EMBL" id="JAINUF010000020">
    <property type="protein sequence ID" value="KAJ8335817.1"/>
    <property type="molecule type" value="Genomic_DNA"/>
</dbReference>
<keyword evidence="2" id="KW-1185">Reference proteome</keyword>